<dbReference type="Pfam" id="PF13302">
    <property type="entry name" value="Acetyltransf_3"/>
    <property type="match status" value="1"/>
</dbReference>
<dbReference type="OrthoDB" id="9795206at2"/>
<gene>
    <name evidence="3" type="ORF">BBD40_15550</name>
    <name evidence="2" type="ORF">BBD41_20060</name>
</gene>
<dbReference type="PANTHER" id="PTHR43415:SF3">
    <property type="entry name" value="GNAT-FAMILY ACETYLTRANSFERASE"/>
    <property type="match status" value="1"/>
</dbReference>
<name>A0A1B2E3Y2_9BACL</name>
<proteinExistence type="predicted"/>
<feature type="domain" description="N-acetyltransferase" evidence="1">
    <location>
        <begin position="21"/>
        <end position="184"/>
    </location>
</feature>
<dbReference type="AlphaFoldDB" id="A0A1B2E3Y2"/>
<dbReference type="InterPro" id="IPR000182">
    <property type="entry name" value="GNAT_dom"/>
</dbReference>
<dbReference type="EMBL" id="CP016809">
    <property type="protein sequence ID" value="ANY74675.1"/>
    <property type="molecule type" value="Genomic_DNA"/>
</dbReference>
<keyword evidence="4" id="KW-1185">Reference proteome</keyword>
<reference evidence="3 4" key="2">
    <citation type="submission" date="2016-12" db="EMBL/GenBank/DDBJ databases">
        <title>Genome sequencing and description of Paenibacillus sp. nov. from high altitude lake in the Indian Trans- Himalayas.</title>
        <authorList>
            <person name="Kiran S."/>
            <person name="Swarnkar M.K."/>
            <person name="Rana A."/>
            <person name="Tewari R."/>
            <person name="Gulati A."/>
        </authorList>
    </citation>
    <scope>NUCLEOTIDE SEQUENCE [LARGE SCALE GENOMIC DNA]</scope>
    <source>
        <strain evidence="3 4">IHBB 9951</strain>
    </source>
</reference>
<dbReference type="Proteomes" id="UP000189059">
    <property type="component" value="Unassembled WGS sequence"/>
</dbReference>
<dbReference type="InterPro" id="IPR016181">
    <property type="entry name" value="Acyl_CoA_acyltransferase"/>
</dbReference>
<evidence type="ECO:0000313" key="4">
    <source>
        <dbReference type="Proteomes" id="UP000189059"/>
    </source>
</evidence>
<organism evidence="2">
    <name type="scientific">Paenibacillus ihbetae</name>
    <dbReference type="NCBI Taxonomy" id="1870820"/>
    <lineage>
        <taxon>Bacteria</taxon>
        <taxon>Bacillati</taxon>
        <taxon>Bacillota</taxon>
        <taxon>Bacilli</taxon>
        <taxon>Bacillales</taxon>
        <taxon>Paenibacillaceae</taxon>
        <taxon>Paenibacillus</taxon>
    </lineage>
</organism>
<sequence length="193" mass="22586">MSIPSALWNPRPVRLLEGERVYLRPVSAEDAEGYYQMLFNPEIRRLTGTRQAFTLEEVRRYIEAKSGDRTTVLLLIALRDDDTVIGDIALQDIDQVNRNANLRIAIDSERHLGKGYGPESIKLLLEYGFGILNLHRIELQVFDYNERAIKAYEKVGFKREGVQRGALYYNHRYHDSIWMSMLEEEFRERYGVE</sequence>
<dbReference type="GO" id="GO:0016747">
    <property type="term" value="F:acyltransferase activity, transferring groups other than amino-acyl groups"/>
    <property type="evidence" value="ECO:0007669"/>
    <property type="project" value="InterPro"/>
</dbReference>
<reference evidence="2" key="1">
    <citation type="submission" date="2016-08" db="EMBL/GenBank/DDBJ databases">
        <title>Complete Genome Seqeunce of Paenibacillus sp. nov. IHBB 9852 from high altitute lake of Indian trans-Himalayas.</title>
        <authorList>
            <person name="Kiran S."/>
            <person name="Swarnkar M.K."/>
            <person name="Rana A."/>
            <person name="Tewari R."/>
            <person name="Gulati A."/>
        </authorList>
    </citation>
    <scope>NUCLEOTIDE SEQUENCE [LARGE SCALE GENOMIC DNA]</scope>
    <source>
        <strain evidence="2">IHBB 9852</strain>
    </source>
</reference>
<accession>A0A1B2E3Y2</accession>
<dbReference type="RefSeq" id="WP_077567893.1">
    <property type="nucleotide sequence ID" value="NZ_CP016809.1"/>
</dbReference>
<dbReference type="KEGG" id="pib:BBD41_20060"/>
<evidence type="ECO:0000259" key="1">
    <source>
        <dbReference type="PROSITE" id="PS51186"/>
    </source>
</evidence>
<dbReference type="EMBL" id="MRVI01000001">
    <property type="protein sequence ID" value="OOC63152.1"/>
    <property type="molecule type" value="Genomic_DNA"/>
</dbReference>
<protein>
    <submittedName>
        <fullName evidence="2">GNAT family N-acetyltransferase</fullName>
    </submittedName>
</protein>
<evidence type="ECO:0000313" key="3">
    <source>
        <dbReference type="EMBL" id="OOC63152.1"/>
    </source>
</evidence>
<evidence type="ECO:0000313" key="2">
    <source>
        <dbReference type="EMBL" id="ANY74675.1"/>
    </source>
</evidence>
<dbReference type="Gene3D" id="3.40.630.30">
    <property type="match status" value="1"/>
</dbReference>
<keyword evidence="2" id="KW-0808">Transferase</keyword>
<dbReference type="PROSITE" id="PS51186">
    <property type="entry name" value="GNAT"/>
    <property type="match status" value="1"/>
</dbReference>
<dbReference type="PANTHER" id="PTHR43415">
    <property type="entry name" value="SPERMIDINE N(1)-ACETYLTRANSFERASE"/>
    <property type="match status" value="1"/>
</dbReference>
<dbReference type="SUPFAM" id="SSF55729">
    <property type="entry name" value="Acyl-CoA N-acyltransferases (Nat)"/>
    <property type="match status" value="1"/>
</dbReference>